<comment type="caution">
    <text evidence="1">The sequence shown here is derived from an EMBL/GenBank/DDBJ whole genome shotgun (WGS) entry which is preliminary data.</text>
</comment>
<organism evidence="1 2">
    <name type="scientific">Caerostris extrusa</name>
    <name type="common">Bark spider</name>
    <name type="synonym">Caerostris bankana</name>
    <dbReference type="NCBI Taxonomy" id="172846"/>
    <lineage>
        <taxon>Eukaryota</taxon>
        <taxon>Metazoa</taxon>
        <taxon>Ecdysozoa</taxon>
        <taxon>Arthropoda</taxon>
        <taxon>Chelicerata</taxon>
        <taxon>Arachnida</taxon>
        <taxon>Araneae</taxon>
        <taxon>Araneomorphae</taxon>
        <taxon>Entelegynae</taxon>
        <taxon>Araneoidea</taxon>
        <taxon>Araneidae</taxon>
        <taxon>Caerostris</taxon>
    </lineage>
</organism>
<keyword evidence="2" id="KW-1185">Reference proteome</keyword>
<dbReference type="EMBL" id="BPLR01012253">
    <property type="protein sequence ID" value="GIY52524.1"/>
    <property type="molecule type" value="Genomic_DNA"/>
</dbReference>
<name>A0AAV4U440_CAEEX</name>
<protein>
    <recommendedName>
        <fullName evidence="3">LAGLIDADG homing endonuclease</fullName>
    </recommendedName>
</protein>
<reference evidence="1 2" key="1">
    <citation type="submission" date="2021-06" db="EMBL/GenBank/DDBJ databases">
        <title>Caerostris extrusa draft genome.</title>
        <authorList>
            <person name="Kono N."/>
            <person name="Arakawa K."/>
        </authorList>
    </citation>
    <scope>NUCLEOTIDE SEQUENCE [LARGE SCALE GENOMIC DNA]</scope>
</reference>
<dbReference type="AlphaFoldDB" id="A0AAV4U440"/>
<evidence type="ECO:0000313" key="2">
    <source>
        <dbReference type="Proteomes" id="UP001054945"/>
    </source>
</evidence>
<accession>A0AAV4U440</accession>
<sequence>MVVIEVTGSLHDGENRSLIWQLLDLFLIDTARTRSYNIRVYEKSICVNTLRQIIQLPPRLCPQTIADIPADIRPGLISPGHQTLQ</sequence>
<evidence type="ECO:0000313" key="1">
    <source>
        <dbReference type="EMBL" id="GIY52524.1"/>
    </source>
</evidence>
<dbReference type="Proteomes" id="UP001054945">
    <property type="component" value="Unassembled WGS sequence"/>
</dbReference>
<proteinExistence type="predicted"/>
<gene>
    <name evidence="1" type="ORF">CEXT_719021</name>
</gene>
<evidence type="ECO:0008006" key="3">
    <source>
        <dbReference type="Google" id="ProtNLM"/>
    </source>
</evidence>